<protein>
    <submittedName>
        <fullName evidence="1">Uncharacterized protein</fullName>
    </submittedName>
</protein>
<name>A0A8E1T138_9PSEU</name>
<evidence type="ECO:0000313" key="2">
    <source>
        <dbReference type="Proteomes" id="UP000550260"/>
    </source>
</evidence>
<reference evidence="1 2" key="1">
    <citation type="submission" date="2020-08" db="EMBL/GenBank/DDBJ databases">
        <title>Amycolatopsis echigonensis JCM 21831.</title>
        <authorList>
            <person name="Tedsree N."/>
            <person name="Kuncharoen N."/>
            <person name="Likhitwitayawuid K."/>
            <person name="Tanasupawat S."/>
        </authorList>
    </citation>
    <scope>NUCLEOTIDE SEQUENCE [LARGE SCALE GENOMIC DNA]</scope>
    <source>
        <strain evidence="1 2">JCM 21831</strain>
    </source>
</reference>
<dbReference type="Proteomes" id="UP000550260">
    <property type="component" value="Unassembled WGS sequence"/>
</dbReference>
<gene>
    <name evidence="1" type="ORF">H5411_00585</name>
</gene>
<sequence>MTGLETGLVMGGKFLAPHAAKAALKLAKRVTYRWRVDRDVHGRLNLKYRRRHFRSWLKTIKASDLDQPVEIGGPELAVRLSKWLSERDPAWERNPERLSCARRIIEATYLAILKLADPGLERQLREQWSRGRNEDLIERLVTLTGRSAPVSPEDLSVWLLRRSTERRRLRLAAFDVDADAVDDQLDALRAFVPDLRAGSFRVLVGSFGAGKSEIAEEWHRITISRITESPTSPVPVWLSARDVAASGLESSLAQLAGDVRVRSHGAAIVVDGLDEVDGATAEAIARDARVLVAGDPRSTVLATCRPSVLLESADDIAVDGFSEDAARAFVEALAGGRHLTFKWSDDLIDTIRRPFFALAAGSLIAAGHSAANQVELIDKLVQGALTRPNSSSATSSSDLFKILIRLGVSLTRSSGRLDGLSFQERQSVLSTRLVSRNVSNNASFVLPIFEQWFAAQALIEESDLFAEAISSPEHFDRWRWAVAIATLDGNSDQVDDMIEGCVRSNPGAGAWLIEQITPQKSTSQSADEGSVDPDSVGSRLLRANRAWIDSLGPLSTMLFPIADASKPIRLGTRVTGRFLEVGWSTTAPTADECIPLPDHIQFFSPSDKEWQFRSGGRLPGGIQWPWTKVRDHIASSTLNLLNGPTVLGPMGGIWHQEIRYRTARLLVSESGMRHDPLNRQRVIKAGISLVNQIDPNVENATIQLGSHTVELVDIKDLIAWLQSQGFESLERVAPRSDVLQPSPGGWVWDLYTPEHMARFCAETYGLACVAYDEVANTSFSAFGWSLGHRVIRPFGIFGLVTYQESALGTTPTFAYEMLPEEVLREVISKEEGLIVSTNGRSAVKLLPHPTGDSDDWRKLAEAQAKLTSEWILKNEIKTPFQNISSYNTIIECGHERPVSYVAAQWIWADLNLLSLAKGTFPQLDR</sequence>
<organism evidence="1 2">
    <name type="scientific">Amycolatopsis echigonensis</name>
    <dbReference type="NCBI Taxonomy" id="2576905"/>
    <lineage>
        <taxon>Bacteria</taxon>
        <taxon>Bacillati</taxon>
        <taxon>Actinomycetota</taxon>
        <taxon>Actinomycetes</taxon>
        <taxon>Pseudonocardiales</taxon>
        <taxon>Pseudonocardiaceae</taxon>
        <taxon>Amycolatopsis</taxon>
    </lineage>
</organism>
<evidence type="ECO:0000313" key="1">
    <source>
        <dbReference type="EMBL" id="MBB2497635.1"/>
    </source>
</evidence>
<dbReference type="EMBL" id="JACJHR010000001">
    <property type="protein sequence ID" value="MBB2497635.1"/>
    <property type="molecule type" value="Genomic_DNA"/>
</dbReference>
<dbReference type="AlphaFoldDB" id="A0A8E1T138"/>
<accession>A0A8E1T138</accession>
<dbReference type="RefSeq" id="WP_183122612.1">
    <property type="nucleotide sequence ID" value="NZ_JACJHR010000001.1"/>
</dbReference>
<comment type="caution">
    <text evidence="1">The sequence shown here is derived from an EMBL/GenBank/DDBJ whole genome shotgun (WGS) entry which is preliminary data.</text>
</comment>
<proteinExistence type="predicted"/>